<gene>
    <name evidence="2" type="ORF">PSQ40_05160</name>
</gene>
<dbReference type="InterPro" id="IPR024651">
    <property type="entry name" value="FAD-SLDH_ssu"/>
</dbReference>
<dbReference type="Pfam" id="PF12318">
    <property type="entry name" value="FAD-SLDH"/>
    <property type="match status" value="1"/>
</dbReference>
<accession>A0ABT5MWX9</accession>
<dbReference type="RefSeq" id="WP_273949289.1">
    <property type="nucleotide sequence ID" value="NZ_JAQSIP010000002.1"/>
</dbReference>
<keyword evidence="1" id="KW-0732">Signal</keyword>
<dbReference type="EMBL" id="JAQSIP010000002">
    <property type="protein sequence ID" value="MDD0837956.1"/>
    <property type="molecule type" value="Genomic_DNA"/>
</dbReference>
<dbReference type="Proteomes" id="UP001528673">
    <property type="component" value="Unassembled WGS sequence"/>
</dbReference>
<comment type="caution">
    <text evidence="2">The sequence shown here is derived from an EMBL/GenBank/DDBJ whole genome shotgun (WGS) entry which is preliminary data.</text>
</comment>
<proteinExistence type="predicted"/>
<feature type="chain" id="PRO_5045447726" evidence="1">
    <location>
        <begin position="33"/>
        <end position="158"/>
    </location>
</feature>
<name>A0ABT5MWX9_9BURK</name>
<organism evidence="2 3">
    <name type="scientific">Curvibacter cyanobacteriorum</name>
    <dbReference type="NCBI Taxonomy" id="3026422"/>
    <lineage>
        <taxon>Bacteria</taxon>
        <taxon>Pseudomonadati</taxon>
        <taxon>Pseudomonadota</taxon>
        <taxon>Betaproteobacteria</taxon>
        <taxon>Burkholderiales</taxon>
        <taxon>Comamonadaceae</taxon>
        <taxon>Curvibacter</taxon>
    </lineage>
</organism>
<dbReference type="PROSITE" id="PS51318">
    <property type="entry name" value="TAT"/>
    <property type="match status" value="1"/>
</dbReference>
<evidence type="ECO:0000313" key="2">
    <source>
        <dbReference type="EMBL" id="MDD0837956.1"/>
    </source>
</evidence>
<evidence type="ECO:0000256" key="1">
    <source>
        <dbReference type="SAM" id="SignalP"/>
    </source>
</evidence>
<dbReference type="InterPro" id="IPR006311">
    <property type="entry name" value="TAT_signal"/>
</dbReference>
<sequence length="158" mass="16899">MQTHDLPARRRLMVQLAACAAAVALPSGVVQAASSLTFPRRQVRALASVCQTLTGIASDNDTLTQQYLSVLLKNLDKAQWNALMGLAKMPPPQQRAASLQAPLSEVVEFALQLWVSGMAGQTQVVTYAEAPIWSALTFTKPPGMCGGAFGYWAERPAA</sequence>
<reference evidence="2 3" key="1">
    <citation type="submission" date="2023-02" db="EMBL/GenBank/DDBJ databases">
        <title>Bacterial whole genomic sequence of Curvibacter sp. HBC61.</title>
        <authorList>
            <person name="Le V."/>
            <person name="Ko S.-R."/>
            <person name="Ahn C.-Y."/>
            <person name="Oh H.-M."/>
        </authorList>
    </citation>
    <scope>NUCLEOTIDE SEQUENCE [LARGE SCALE GENOMIC DNA]</scope>
    <source>
        <strain evidence="2 3">HBC61</strain>
    </source>
</reference>
<evidence type="ECO:0000313" key="3">
    <source>
        <dbReference type="Proteomes" id="UP001528673"/>
    </source>
</evidence>
<protein>
    <submittedName>
        <fullName evidence="2">Sugar dehydrogenase complex small subunit</fullName>
    </submittedName>
</protein>
<feature type="signal peptide" evidence="1">
    <location>
        <begin position="1"/>
        <end position="32"/>
    </location>
</feature>
<keyword evidence="3" id="KW-1185">Reference proteome</keyword>